<feature type="transmembrane region" description="Helical" evidence="7">
    <location>
        <begin position="476"/>
        <end position="496"/>
    </location>
</feature>
<dbReference type="PANTHER" id="PTHR30047:SF11">
    <property type="entry name" value="L-CARNITINE_GAMMA-BUTYROBETAINE ANTIPORTER"/>
    <property type="match status" value="1"/>
</dbReference>
<accession>A0A7G9S1J6</accession>
<reference evidence="8 9" key="1">
    <citation type="submission" date="2020-08" db="EMBL/GenBank/DDBJ databases">
        <title>Genome sequence of Erysipelothrix inopinata DSM 15511T.</title>
        <authorList>
            <person name="Hyun D.-W."/>
            <person name="Bae J.-W."/>
        </authorList>
    </citation>
    <scope>NUCLEOTIDE SEQUENCE [LARGE SCALE GENOMIC DNA]</scope>
    <source>
        <strain evidence="8 9">DSM 15511</strain>
    </source>
</reference>
<organism evidence="8 9">
    <name type="scientific">Erysipelothrix inopinata</name>
    <dbReference type="NCBI Taxonomy" id="225084"/>
    <lineage>
        <taxon>Bacteria</taxon>
        <taxon>Bacillati</taxon>
        <taxon>Bacillota</taxon>
        <taxon>Erysipelotrichia</taxon>
        <taxon>Erysipelotrichales</taxon>
        <taxon>Erysipelotrichaceae</taxon>
        <taxon>Erysipelothrix</taxon>
    </lineage>
</organism>
<feature type="transmembrane region" description="Helical" evidence="7">
    <location>
        <begin position="404"/>
        <end position="431"/>
    </location>
</feature>
<sequence length="526" mass="57750">MKDSSKTKATIDKSLFFIPLGIVIVFCALVAVFPDSSTAAFNAIFGVITGNFGWALQWFFFANTIIMIYLSFSKYGDKKLGNEKPEFSTPVWLGMLFAAGTSGVAIYWGFSEWFQYAVAPPFGLEPLSRQAMTYASTYSFFHWGPSAYGLYATVAVVFGFFFFVKREDTNRPSVACASVIGEKNAKGLLGKIIDIVYMMGIIGAVSAAIGLSTPLISAIIADLLNIETSLWIDAGILVFFTIFFVFGVYGGLQKSMKFISNLKLALVIGLLAFVFLIGPKSYMLNTFTDSMGIFISDYFKMMFATEPHTAGTFPQSCTLFFFAWWSAYALNTGIFLARISRGRSIKQLVLGSTAASCIGCWLHFIVLGYYGMHAYETGVVDVIHIFQTQGITDAIIAIIKTMPIATVVLVVMLVVMAVSTVTVINSAAYTLSIVSTNNLPADEEPGRANRIFWAIALGALGLVLIFIGGLGPIQTISLSTGILTMVIIVIIFIAFFKYDGKKWDEYMERNERLDAEAKEKKVEVQE</sequence>
<proteinExistence type="predicted"/>
<gene>
    <name evidence="8" type="ORF">H9L01_05025</name>
</gene>
<dbReference type="EMBL" id="CP060715">
    <property type="protein sequence ID" value="QNN61721.1"/>
    <property type="molecule type" value="Genomic_DNA"/>
</dbReference>
<dbReference type="AlphaFoldDB" id="A0A7G9S1J6"/>
<dbReference type="Pfam" id="PF02028">
    <property type="entry name" value="BCCT"/>
    <property type="match status" value="1"/>
</dbReference>
<evidence type="ECO:0000313" key="9">
    <source>
        <dbReference type="Proteomes" id="UP000515928"/>
    </source>
</evidence>
<evidence type="ECO:0000256" key="6">
    <source>
        <dbReference type="ARBA" id="ARBA00023136"/>
    </source>
</evidence>
<keyword evidence="3" id="KW-1003">Cell membrane</keyword>
<feature type="transmembrane region" description="Helical" evidence="7">
    <location>
        <begin position="146"/>
        <end position="164"/>
    </location>
</feature>
<keyword evidence="5 7" id="KW-1133">Transmembrane helix</keyword>
<feature type="transmembrane region" description="Helical" evidence="7">
    <location>
        <begin position="195"/>
        <end position="224"/>
    </location>
</feature>
<feature type="transmembrane region" description="Helical" evidence="7">
    <location>
        <begin position="451"/>
        <end position="470"/>
    </location>
</feature>
<feature type="transmembrane region" description="Helical" evidence="7">
    <location>
        <begin position="15"/>
        <end position="33"/>
    </location>
</feature>
<protein>
    <submittedName>
        <fullName evidence="8">BCCT family transporter</fullName>
    </submittedName>
</protein>
<dbReference type="GO" id="GO:0005886">
    <property type="term" value="C:plasma membrane"/>
    <property type="evidence" value="ECO:0007669"/>
    <property type="project" value="UniProtKB-SubCell"/>
</dbReference>
<evidence type="ECO:0000256" key="5">
    <source>
        <dbReference type="ARBA" id="ARBA00022989"/>
    </source>
</evidence>
<evidence type="ECO:0000256" key="4">
    <source>
        <dbReference type="ARBA" id="ARBA00022692"/>
    </source>
</evidence>
<feature type="transmembrane region" description="Helical" evidence="7">
    <location>
        <begin position="349"/>
        <end position="370"/>
    </location>
</feature>
<feature type="transmembrane region" description="Helical" evidence="7">
    <location>
        <begin position="39"/>
        <end position="70"/>
    </location>
</feature>
<feature type="transmembrane region" description="Helical" evidence="7">
    <location>
        <begin position="230"/>
        <end position="252"/>
    </location>
</feature>
<dbReference type="KEGG" id="eio:H9L01_05025"/>
<comment type="subcellular location">
    <subcellularLocation>
        <location evidence="1">Cell membrane</location>
        <topology evidence="1">Multi-pass membrane protein</topology>
    </subcellularLocation>
</comment>
<keyword evidence="2" id="KW-0813">Transport</keyword>
<dbReference type="Proteomes" id="UP000515928">
    <property type="component" value="Chromosome"/>
</dbReference>
<evidence type="ECO:0000256" key="7">
    <source>
        <dbReference type="SAM" id="Phobius"/>
    </source>
</evidence>
<dbReference type="PANTHER" id="PTHR30047">
    <property type="entry name" value="HIGH-AFFINITY CHOLINE TRANSPORT PROTEIN-RELATED"/>
    <property type="match status" value="1"/>
</dbReference>
<keyword evidence="6 7" id="KW-0472">Membrane</keyword>
<feature type="transmembrane region" description="Helical" evidence="7">
    <location>
        <begin position="91"/>
        <end position="110"/>
    </location>
</feature>
<dbReference type="GO" id="GO:0022857">
    <property type="term" value="F:transmembrane transporter activity"/>
    <property type="evidence" value="ECO:0007669"/>
    <property type="project" value="InterPro"/>
</dbReference>
<evidence type="ECO:0000256" key="3">
    <source>
        <dbReference type="ARBA" id="ARBA00022475"/>
    </source>
</evidence>
<name>A0A7G9S1J6_9FIRM</name>
<keyword evidence="9" id="KW-1185">Reference proteome</keyword>
<evidence type="ECO:0000313" key="8">
    <source>
        <dbReference type="EMBL" id="QNN61721.1"/>
    </source>
</evidence>
<evidence type="ECO:0000256" key="1">
    <source>
        <dbReference type="ARBA" id="ARBA00004651"/>
    </source>
</evidence>
<feature type="transmembrane region" description="Helical" evidence="7">
    <location>
        <begin position="319"/>
        <end position="337"/>
    </location>
</feature>
<keyword evidence="4 7" id="KW-0812">Transmembrane</keyword>
<feature type="transmembrane region" description="Helical" evidence="7">
    <location>
        <begin position="264"/>
        <end position="282"/>
    </location>
</feature>
<dbReference type="InterPro" id="IPR000060">
    <property type="entry name" value="BCCT_transptr"/>
</dbReference>
<evidence type="ECO:0000256" key="2">
    <source>
        <dbReference type="ARBA" id="ARBA00022448"/>
    </source>
</evidence>
<dbReference type="RefSeq" id="WP_187534916.1">
    <property type="nucleotide sequence ID" value="NZ_CBCSHU010000022.1"/>
</dbReference>